<dbReference type="Proteomes" id="UP000438429">
    <property type="component" value="Unassembled WGS sequence"/>
</dbReference>
<name>A0A6A4TG31_SCOMX</name>
<evidence type="ECO:0000313" key="2">
    <source>
        <dbReference type="Proteomes" id="UP000438429"/>
    </source>
</evidence>
<sequence>MGSSKVPLLEKASEDTGQYQQWWESVTVLERLLCEEEALVTFTSSEIMSRVLSILRVPLRTHQEDDCQCVDCIIVAVTNSHTMTIDDSSPGPILDHCAALESVPSRAEHYHHVTSD</sequence>
<proteinExistence type="predicted"/>
<protein>
    <submittedName>
        <fullName evidence="1">Uncharacterized protein</fullName>
    </submittedName>
</protein>
<organism evidence="1 2">
    <name type="scientific">Scophthalmus maximus</name>
    <name type="common">Turbot</name>
    <name type="synonym">Psetta maxima</name>
    <dbReference type="NCBI Taxonomy" id="52904"/>
    <lineage>
        <taxon>Eukaryota</taxon>
        <taxon>Metazoa</taxon>
        <taxon>Chordata</taxon>
        <taxon>Craniata</taxon>
        <taxon>Vertebrata</taxon>
        <taxon>Euteleostomi</taxon>
        <taxon>Actinopterygii</taxon>
        <taxon>Neopterygii</taxon>
        <taxon>Teleostei</taxon>
        <taxon>Neoteleostei</taxon>
        <taxon>Acanthomorphata</taxon>
        <taxon>Carangaria</taxon>
        <taxon>Pleuronectiformes</taxon>
        <taxon>Pleuronectoidei</taxon>
        <taxon>Scophthalmidae</taxon>
        <taxon>Scophthalmus</taxon>
    </lineage>
</organism>
<dbReference type="AlphaFoldDB" id="A0A6A4TG31"/>
<reference evidence="1 2" key="1">
    <citation type="submission" date="2019-06" db="EMBL/GenBank/DDBJ databases">
        <title>Draft genomes of female and male turbot (Scophthalmus maximus).</title>
        <authorList>
            <person name="Xu H."/>
            <person name="Xu X.-W."/>
            <person name="Shao C."/>
            <person name="Chen S."/>
        </authorList>
    </citation>
    <scope>NUCLEOTIDE SEQUENCE [LARGE SCALE GENOMIC DNA]</scope>
    <source>
        <strain evidence="1">Ysfricsl-2016a</strain>
        <tissue evidence="1">Blood</tissue>
    </source>
</reference>
<comment type="caution">
    <text evidence="1">The sequence shown here is derived from an EMBL/GenBank/DDBJ whole genome shotgun (WGS) entry which is preliminary data.</text>
</comment>
<dbReference type="EMBL" id="VEVO01000005">
    <property type="protein sequence ID" value="KAF0042184.1"/>
    <property type="molecule type" value="Genomic_DNA"/>
</dbReference>
<accession>A0A6A4TG31</accession>
<gene>
    <name evidence="1" type="ORF">F2P81_005716</name>
</gene>
<evidence type="ECO:0000313" key="1">
    <source>
        <dbReference type="EMBL" id="KAF0042184.1"/>
    </source>
</evidence>